<protein>
    <recommendedName>
        <fullName evidence="4">HAMP domain-containing protein</fullName>
    </recommendedName>
</protein>
<sequence length="187" mass="21764">MSKPYKRSIIIVDSKFQLKFSILICIVILVLSAFYPLVIYQVLSNISEKFPQSAEHINTMKSDLLNFLILCQAFFGILVFIVTLFFTHKVAGPLYKLKKYLAGLRHTGFERSLTFRDGDYFTDVADEVNLTVEYFQTRFKEDTVYIDEICNYLKNLQQVVPEDKKVILNEVVTKLKDMEGRFNEFIG</sequence>
<feature type="transmembrane region" description="Helical" evidence="1">
    <location>
        <begin position="20"/>
        <end position="44"/>
    </location>
</feature>
<organism evidence="2 3">
    <name type="scientific">Halobacteriovorax vibrionivorans</name>
    <dbReference type="NCBI Taxonomy" id="2152716"/>
    <lineage>
        <taxon>Bacteria</taxon>
        <taxon>Pseudomonadati</taxon>
        <taxon>Bdellovibrionota</taxon>
        <taxon>Bacteriovoracia</taxon>
        <taxon>Bacteriovoracales</taxon>
        <taxon>Halobacteriovoraceae</taxon>
        <taxon>Halobacteriovorax</taxon>
    </lineage>
</organism>
<gene>
    <name evidence="2" type="ORF">DAY19_04375</name>
</gene>
<accession>A0ABY0ILI1</accession>
<proteinExistence type="predicted"/>
<evidence type="ECO:0000313" key="3">
    <source>
        <dbReference type="Proteomes" id="UP000443582"/>
    </source>
</evidence>
<keyword evidence="1" id="KW-0812">Transmembrane</keyword>
<feature type="transmembrane region" description="Helical" evidence="1">
    <location>
        <begin position="64"/>
        <end position="86"/>
    </location>
</feature>
<evidence type="ECO:0000313" key="2">
    <source>
        <dbReference type="EMBL" id="RZF23013.1"/>
    </source>
</evidence>
<dbReference type="EMBL" id="QDKL01000001">
    <property type="protein sequence ID" value="RZF23013.1"/>
    <property type="molecule type" value="Genomic_DNA"/>
</dbReference>
<keyword evidence="1" id="KW-0472">Membrane</keyword>
<dbReference type="Proteomes" id="UP000443582">
    <property type="component" value="Unassembled WGS sequence"/>
</dbReference>
<keyword evidence="3" id="KW-1185">Reference proteome</keyword>
<keyword evidence="1" id="KW-1133">Transmembrane helix</keyword>
<name>A0ABY0ILI1_9BACT</name>
<reference evidence="3" key="1">
    <citation type="journal article" date="2019" name="Int. J. Syst. Evol. Microbiol.">
        <title>Halobacteriovorax valvorus sp. nov., a novel prokaryotic predator isolated from coastal seawater of China.</title>
        <authorList>
            <person name="Chen M.-X."/>
        </authorList>
    </citation>
    <scope>NUCLEOTIDE SEQUENCE [LARGE SCALE GENOMIC DNA]</scope>
    <source>
        <strain evidence="3">BL9</strain>
    </source>
</reference>
<evidence type="ECO:0000256" key="1">
    <source>
        <dbReference type="SAM" id="Phobius"/>
    </source>
</evidence>
<dbReference type="RefSeq" id="WP_114705955.1">
    <property type="nucleotide sequence ID" value="NZ_QDKL01000001.1"/>
</dbReference>
<comment type="caution">
    <text evidence="2">The sequence shown here is derived from an EMBL/GenBank/DDBJ whole genome shotgun (WGS) entry which is preliminary data.</text>
</comment>
<evidence type="ECO:0008006" key="4">
    <source>
        <dbReference type="Google" id="ProtNLM"/>
    </source>
</evidence>